<protein>
    <submittedName>
        <fullName evidence="3">Long-chain fatty acid--CoA ligase</fullName>
    </submittedName>
</protein>
<dbReference type="Gene3D" id="3.40.50.12780">
    <property type="entry name" value="N-terminal domain of ligase-like"/>
    <property type="match status" value="1"/>
</dbReference>
<dbReference type="InterPro" id="IPR025110">
    <property type="entry name" value="AMP-bd_C"/>
</dbReference>
<keyword evidence="3" id="KW-0436">Ligase</keyword>
<feature type="domain" description="AMP-binding enzyme C-terminal" evidence="2">
    <location>
        <begin position="484"/>
        <end position="559"/>
    </location>
</feature>
<evidence type="ECO:0000313" key="4">
    <source>
        <dbReference type="Proteomes" id="UP000589292"/>
    </source>
</evidence>
<dbReference type="PANTHER" id="PTHR43767:SF12">
    <property type="entry name" value="AMP-DEPENDENT SYNTHETASE AND LIGASE"/>
    <property type="match status" value="1"/>
</dbReference>
<proteinExistence type="predicted"/>
<reference evidence="3 4" key="1">
    <citation type="journal article" date="1994" name="Int. J. Syst. Bacteriol.">
        <title>Phylogenetic positions of novel aerobic, bacteriochlorophyll a-containing bacteria and description of Roseococcus thiosulfatophilus gen. nov., sp. nov., Erythromicrobium ramosum gen. nov., sp. nov., and Erythrobacter litoralis sp. nov.</title>
        <authorList>
            <person name="Yurkov V."/>
            <person name="Stackebrandt E."/>
            <person name="Holmes A."/>
            <person name="Fuerst J.A."/>
            <person name="Hugenholtz P."/>
            <person name="Golecki J."/>
            <person name="Gad'on N."/>
            <person name="Gorlenko V.M."/>
            <person name="Kompantseva E.I."/>
            <person name="Drews G."/>
        </authorList>
    </citation>
    <scope>NUCLEOTIDE SEQUENCE [LARGE SCALE GENOMIC DNA]</scope>
    <source>
        <strain evidence="3 4">KR-99</strain>
    </source>
</reference>
<evidence type="ECO:0000259" key="1">
    <source>
        <dbReference type="Pfam" id="PF00501"/>
    </source>
</evidence>
<dbReference type="SUPFAM" id="SSF56801">
    <property type="entry name" value="Acetyl-CoA synthetase-like"/>
    <property type="match status" value="1"/>
</dbReference>
<dbReference type="InterPro" id="IPR045851">
    <property type="entry name" value="AMP-bd_C_sf"/>
</dbReference>
<comment type="caution">
    <text evidence="3">The sequence shown here is derived from an EMBL/GenBank/DDBJ whole genome shotgun (WGS) entry which is preliminary data.</text>
</comment>
<dbReference type="RefSeq" id="WP_181266970.1">
    <property type="nucleotide sequence ID" value="NZ_BAAAGB010000001.1"/>
</dbReference>
<dbReference type="InterPro" id="IPR050237">
    <property type="entry name" value="ATP-dep_AMP-bd_enzyme"/>
</dbReference>
<dbReference type="PANTHER" id="PTHR43767">
    <property type="entry name" value="LONG-CHAIN-FATTY-ACID--COA LIGASE"/>
    <property type="match status" value="1"/>
</dbReference>
<gene>
    <name evidence="3" type="ORF">FG486_06420</name>
</gene>
<feature type="domain" description="AMP-dependent synthetase/ligase" evidence="1">
    <location>
        <begin position="46"/>
        <end position="434"/>
    </location>
</feature>
<dbReference type="Pfam" id="PF00501">
    <property type="entry name" value="AMP-binding"/>
    <property type="match status" value="1"/>
</dbReference>
<organism evidence="3 4">
    <name type="scientific">Sphingomonas ursincola</name>
    <dbReference type="NCBI Taxonomy" id="56361"/>
    <lineage>
        <taxon>Bacteria</taxon>
        <taxon>Pseudomonadati</taxon>
        <taxon>Pseudomonadota</taxon>
        <taxon>Alphaproteobacteria</taxon>
        <taxon>Sphingomonadales</taxon>
        <taxon>Sphingomonadaceae</taxon>
        <taxon>Sphingomonas</taxon>
    </lineage>
</organism>
<accession>A0A7V8RCM0</accession>
<dbReference type="InterPro" id="IPR020845">
    <property type="entry name" value="AMP-binding_CS"/>
</dbReference>
<keyword evidence="4" id="KW-1185">Reference proteome</keyword>
<sequence>MTDAPASASPALSAAADGAEPIWKTHYNHPCAWDQTFAPLSLPQMFFASAERKGSAPLLDFMGRKYGYDEVASGVARVAKGLQALGIGKGDRVGLFLPNVPHYVAAYYGAMAAGATVVNFSPLYTVDELAHQVEDSGTTILFTLSATALLPTALKVLDKSGLERLVVGSVAGGLSPVKSLLFRMFKGKETSALPNDPRITRFSKLIANDGRYTPVPIDAERDIALFQYTGGTTGTPKGAMLSHQNLSANARQVNAIDPRNDSEHDRILGVLPFFHVFANTCVLNRTVLNGGEIVMLPRFEAEAALKAITRTQVTALPGVPTMYQALLDNPEIANTRFASLRACISGGAPLAAEVKARFEEVTGANVVEGYGLTESSGVVSTNPYEGLNKPGTIGQPLPGTLVRLVDKEDPTKDVAPGEPGEIIFAGPQVMRGYWNRPDADAEVFIGGFLRTGDVGQIDEDGYIRIVDRIKDMIAVGGFKVFPSQIEEILYRHPAVKEALVIGVPDPYRGESPKAFVALQEDAQADGAALMAWLNPQLGKHERVIAVDIRDSLPKTLIGKLDRKELRKAEGITA</sequence>
<dbReference type="AlphaFoldDB" id="A0A7V8RCM0"/>
<dbReference type="Pfam" id="PF13193">
    <property type="entry name" value="AMP-binding_C"/>
    <property type="match status" value="1"/>
</dbReference>
<dbReference type="PROSITE" id="PS00455">
    <property type="entry name" value="AMP_BINDING"/>
    <property type="match status" value="1"/>
</dbReference>
<dbReference type="Gene3D" id="3.30.300.30">
    <property type="match status" value="1"/>
</dbReference>
<dbReference type="InterPro" id="IPR042099">
    <property type="entry name" value="ANL_N_sf"/>
</dbReference>
<dbReference type="GO" id="GO:0016877">
    <property type="term" value="F:ligase activity, forming carbon-sulfur bonds"/>
    <property type="evidence" value="ECO:0007669"/>
    <property type="project" value="UniProtKB-ARBA"/>
</dbReference>
<dbReference type="CDD" id="cd05936">
    <property type="entry name" value="FC-FACS_FadD_like"/>
    <property type="match status" value="1"/>
</dbReference>
<name>A0A7V8RCM0_9SPHN</name>
<dbReference type="EMBL" id="VDES01000002">
    <property type="protein sequence ID" value="MBA1373968.1"/>
    <property type="molecule type" value="Genomic_DNA"/>
</dbReference>
<evidence type="ECO:0000313" key="3">
    <source>
        <dbReference type="EMBL" id="MBA1373968.1"/>
    </source>
</evidence>
<dbReference type="Proteomes" id="UP000589292">
    <property type="component" value="Unassembled WGS sequence"/>
</dbReference>
<evidence type="ECO:0000259" key="2">
    <source>
        <dbReference type="Pfam" id="PF13193"/>
    </source>
</evidence>
<dbReference type="InterPro" id="IPR000873">
    <property type="entry name" value="AMP-dep_synth/lig_dom"/>
</dbReference>